<proteinExistence type="predicted"/>
<dbReference type="PANTHER" id="PTHR44145:SF3">
    <property type="entry name" value="DNAJ HOMOLOG SUBFAMILY A MEMBER 3, MITOCHONDRIAL"/>
    <property type="match status" value="1"/>
</dbReference>
<organism evidence="4">
    <name type="scientific">Chlorella variabilis</name>
    <name type="common">Green alga</name>
    <dbReference type="NCBI Taxonomy" id="554065"/>
    <lineage>
        <taxon>Eukaryota</taxon>
        <taxon>Viridiplantae</taxon>
        <taxon>Chlorophyta</taxon>
        <taxon>core chlorophytes</taxon>
        <taxon>Trebouxiophyceae</taxon>
        <taxon>Chlorellales</taxon>
        <taxon>Chlorellaceae</taxon>
        <taxon>Chlorella clade</taxon>
        <taxon>Chlorella</taxon>
    </lineage>
</organism>
<dbReference type="eggNOG" id="ENOG502SEHN">
    <property type="taxonomic scope" value="Eukaryota"/>
</dbReference>
<dbReference type="InterPro" id="IPR051938">
    <property type="entry name" value="Apopto_cytoskel_mod"/>
</dbReference>
<dbReference type="Pfam" id="PF00226">
    <property type="entry name" value="DnaJ"/>
    <property type="match status" value="1"/>
</dbReference>
<gene>
    <name evidence="3" type="ORF">CHLNCDRAFT_19791</name>
</gene>
<evidence type="ECO:0000256" key="1">
    <source>
        <dbReference type="ARBA" id="ARBA00023186"/>
    </source>
</evidence>
<dbReference type="RefSeq" id="XP_005850940.1">
    <property type="nucleotide sequence ID" value="XM_005850878.1"/>
</dbReference>
<dbReference type="Proteomes" id="UP000008141">
    <property type="component" value="Unassembled WGS sequence"/>
</dbReference>
<dbReference type="PROSITE" id="PS50076">
    <property type="entry name" value="DNAJ_2"/>
    <property type="match status" value="1"/>
</dbReference>
<dbReference type="AlphaFoldDB" id="E1Z5Y6"/>
<name>E1Z5Y6_CHLVA</name>
<dbReference type="STRING" id="554065.E1Z5Y6"/>
<sequence length="57" mass="6664">VPQAYLQLAKQHHPDKGGDPAAFARMRAAFEVLSDPPKRQVYDTWAKQLQFRWGQRR</sequence>
<evidence type="ECO:0000313" key="4">
    <source>
        <dbReference type="Proteomes" id="UP000008141"/>
    </source>
</evidence>
<evidence type="ECO:0000259" key="2">
    <source>
        <dbReference type="PROSITE" id="PS50076"/>
    </source>
</evidence>
<dbReference type="PROSITE" id="PS00636">
    <property type="entry name" value="DNAJ_1"/>
    <property type="match status" value="1"/>
</dbReference>
<dbReference type="GeneID" id="17358087"/>
<accession>E1Z5Y6</accession>
<keyword evidence="1" id="KW-0143">Chaperone</keyword>
<dbReference type="InterPro" id="IPR036869">
    <property type="entry name" value="J_dom_sf"/>
</dbReference>
<keyword evidence="4" id="KW-1185">Reference proteome</keyword>
<feature type="domain" description="J" evidence="2">
    <location>
        <begin position="1"/>
        <end position="46"/>
    </location>
</feature>
<protein>
    <recommendedName>
        <fullName evidence="2">J domain-containing protein</fullName>
    </recommendedName>
</protein>
<dbReference type="KEGG" id="cvr:CHLNCDRAFT_19791"/>
<dbReference type="EMBL" id="GL433837">
    <property type="protein sequence ID" value="EFN58838.1"/>
    <property type="molecule type" value="Genomic_DNA"/>
</dbReference>
<dbReference type="InterPro" id="IPR018253">
    <property type="entry name" value="DnaJ_domain_CS"/>
</dbReference>
<dbReference type="PANTHER" id="PTHR44145">
    <property type="entry name" value="DNAJ HOMOLOG SUBFAMILY A MEMBER 3, MITOCHONDRIAL"/>
    <property type="match status" value="1"/>
</dbReference>
<dbReference type="OrthoDB" id="10250354at2759"/>
<dbReference type="InParanoid" id="E1Z5Y6"/>
<dbReference type="SUPFAM" id="SSF46565">
    <property type="entry name" value="Chaperone J-domain"/>
    <property type="match status" value="1"/>
</dbReference>
<dbReference type="InterPro" id="IPR001623">
    <property type="entry name" value="DnaJ_domain"/>
</dbReference>
<dbReference type="Gene3D" id="1.10.287.110">
    <property type="entry name" value="DnaJ domain"/>
    <property type="match status" value="1"/>
</dbReference>
<feature type="non-terminal residue" evidence="3">
    <location>
        <position position="1"/>
    </location>
</feature>
<evidence type="ECO:0000313" key="3">
    <source>
        <dbReference type="EMBL" id="EFN58838.1"/>
    </source>
</evidence>
<reference evidence="3 4" key="1">
    <citation type="journal article" date="2010" name="Plant Cell">
        <title>The Chlorella variabilis NC64A genome reveals adaptation to photosymbiosis, coevolution with viruses, and cryptic sex.</title>
        <authorList>
            <person name="Blanc G."/>
            <person name="Duncan G."/>
            <person name="Agarkova I."/>
            <person name="Borodovsky M."/>
            <person name="Gurnon J."/>
            <person name="Kuo A."/>
            <person name="Lindquist E."/>
            <person name="Lucas S."/>
            <person name="Pangilinan J."/>
            <person name="Polle J."/>
            <person name="Salamov A."/>
            <person name="Terry A."/>
            <person name="Yamada T."/>
            <person name="Dunigan D.D."/>
            <person name="Grigoriev I.V."/>
            <person name="Claverie J.M."/>
            <person name="Van Etten J.L."/>
        </authorList>
    </citation>
    <scope>NUCLEOTIDE SEQUENCE [LARGE SCALE GENOMIC DNA]</scope>
    <source>
        <strain evidence="3 4">NC64A</strain>
    </source>
</reference>